<evidence type="ECO:0000313" key="2">
    <source>
        <dbReference type="Proteomes" id="UP000432089"/>
    </source>
</evidence>
<dbReference type="AlphaFoldDB" id="A0A7V7PSD0"/>
<comment type="caution">
    <text evidence="1">The sequence shown here is derived from an EMBL/GenBank/DDBJ whole genome shotgun (WGS) entry which is preliminary data.</text>
</comment>
<dbReference type="RefSeq" id="WP_150968294.1">
    <property type="nucleotide sequence ID" value="NZ_VZDO01000002.1"/>
</dbReference>
<evidence type="ECO:0000313" key="1">
    <source>
        <dbReference type="EMBL" id="KAB0682034.1"/>
    </source>
</evidence>
<name>A0A7V7PSD0_9HYPH</name>
<accession>A0A7V7PSD0</accession>
<reference evidence="1 2" key="1">
    <citation type="submission" date="2019-09" db="EMBL/GenBank/DDBJ databases">
        <title>YIM 132180 draft genome.</title>
        <authorList>
            <person name="Zhang K."/>
        </authorList>
    </citation>
    <scope>NUCLEOTIDE SEQUENCE [LARGE SCALE GENOMIC DNA]</scope>
    <source>
        <strain evidence="1 2">YIM 132180</strain>
    </source>
</reference>
<sequence>MIAIAIGVSGCSTTGSPLLGSSQRYAYAAPQMNLTSAMPSAATPTPIPASAGAAARAVTDLPTTAELPVYDETKDPYVTAVLLPPADSKEFEDEIGPDGKRIVLAPIATLDVIDVRDGHKALVAANPE</sequence>
<organism evidence="1 2">
    <name type="scientific">Plantimonas leprariae</name>
    <dbReference type="NCBI Taxonomy" id="2615207"/>
    <lineage>
        <taxon>Bacteria</taxon>
        <taxon>Pseudomonadati</taxon>
        <taxon>Pseudomonadota</taxon>
        <taxon>Alphaproteobacteria</taxon>
        <taxon>Hyphomicrobiales</taxon>
        <taxon>Aurantimonadaceae</taxon>
        <taxon>Plantimonas</taxon>
    </lineage>
</organism>
<keyword evidence="2" id="KW-1185">Reference proteome</keyword>
<proteinExistence type="predicted"/>
<dbReference type="EMBL" id="VZDO01000002">
    <property type="protein sequence ID" value="KAB0682034.1"/>
    <property type="molecule type" value="Genomic_DNA"/>
</dbReference>
<protein>
    <submittedName>
        <fullName evidence="1">Uncharacterized protein</fullName>
    </submittedName>
</protein>
<dbReference type="Proteomes" id="UP000432089">
    <property type="component" value="Unassembled WGS sequence"/>
</dbReference>
<gene>
    <name evidence="1" type="ORF">F6X38_04325</name>
</gene>